<protein>
    <recommendedName>
        <fullName evidence="2">PilZ domain-containing protein</fullName>
    </recommendedName>
</protein>
<dbReference type="HOGENOM" id="CLU_1608868_0_0_6"/>
<dbReference type="KEGG" id="mmw:Mmwyl1_1537"/>
<accession>A6VVI6</accession>
<dbReference type="STRING" id="400668.Mmwyl1_1537"/>
<evidence type="ECO:0000313" key="1">
    <source>
        <dbReference type="EMBL" id="ABR70465.1"/>
    </source>
</evidence>
<sequence>MPSQHISPIKMLLISTQQHLDSYQFFLAITSLCSCTIMTTLEESSMTLDLHPVKDKPMSISHSPYVRCFWTGSLYLTNGVVMPIHCTHISTQMIEVEAPDGLQGSKLVKLELKAIHEGKTATIKALCDPQLDVFNEHNKHYIKFTYHTISNKDVSFIKEFVDAHS</sequence>
<gene>
    <name evidence="1" type="ordered locus">Mmwyl1_1537</name>
</gene>
<name>A6VVI6_MARMS</name>
<reference evidence="1" key="1">
    <citation type="submission" date="2007-06" db="EMBL/GenBank/DDBJ databases">
        <title>Complete sequence of Marinomonas sp. MWYL1.</title>
        <authorList>
            <consortium name="US DOE Joint Genome Institute"/>
            <person name="Copeland A."/>
            <person name="Lucas S."/>
            <person name="Lapidus A."/>
            <person name="Barry K."/>
            <person name="Glavina del Rio T."/>
            <person name="Dalin E."/>
            <person name="Tice H."/>
            <person name="Pitluck S."/>
            <person name="Kiss H."/>
            <person name="Brettin T."/>
            <person name="Bruce D."/>
            <person name="Detter J.C."/>
            <person name="Han C."/>
            <person name="Schmutz J."/>
            <person name="Larimer F."/>
            <person name="Land M."/>
            <person name="Hauser L."/>
            <person name="Kyrpides N."/>
            <person name="Kim E."/>
            <person name="Johnston A.W.B."/>
            <person name="Todd J.D."/>
            <person name="Rogers R."/>
            <person name="Wexler M."/>
            <person name="Bond P.L."/>
            <person name="Li Y."/>
            <person name="Richardson P."/>
        </authorList>
    </citation>
    <scope>NUCLEOTIDE SEQUENCE [LARGE SCALE GENOMIC DNA]</scope>
    <source>
        <strain evidence="1">MWYL1</strain>
    </source>
</reference>
<proteinExistence type="predicted"/>
<evidence type="ECO:0008006" key="2">
    <source>
        <dbReference type="Google" id="ProtNLM"/>
    </source>
</evidence>
<dbReference type="EMBL" id="CP000749">
    <property type="protein sequence ID" value="ABR70465.1"/>
    <property type="molecule type" value="Genomic_DNA"/>
</dbReference>
<organism evidence="1">
    <name type="scientific">Marinomonas sp. (strain MWYL1)</name>
    <dbReference type="NCBI Taxonomy" id="400668"/>
    <lineage>
        <taxon>Bacteria</taxon>
        <taxon>Pseudomonadati</taxon>
        <taxon>Pseudomonadota</taxon>
        <taxon>Gammaproteobacteria</taxon>
        <taxon>Oceanospirillales</taxon>
        <taxon>Oceanospirillaceae</taxon>
        <taxon>Marinomonas</taxon>
    </lineage>
</organism>
<dbReference type="AlphaFoldDB" id="A6VVI6"/>